<evidence type="ECO:0000256" key="1">
    <source>
        <dbReference type="SAM" id="MobiDB-lite"/>
    </source>
</evidence>
<protein>
    <submittedName>
        <fullName evidence="2">Uncharacterized protein</fullName>
    </submittedName>
</protein>
<keyword evidence="3" id="KW-1185">Reference proteome</keyword>
<name>A0AAN8JB56_PATCE</name>
<feature type="region of interest" description="Disordered" evidence="1">
    <location>
        <begin position="1"/>
        <end position="88"/>
    </location>
</feature>
<sequence length="101" mass="11184">MKISKNASRHQPVSKAKIVGENIDEPHPRPDLDDIPMEFDEPPGDIIEEDSGIPEGIDVGHSSGIITDSVPHLNSYHDSDSESSSSDFSWEYDNSFLFLNT</sequence>
<feature type="compositionally biased region" description="Polar residues" evidence="1">
    <location>
        <begin position="1"/>
        <end position="11"/>
    </location>
</feature>
<gene>
    <name evidence="2" type="ORF">SNE40_017037</name>
</gene>
<reference evidence="2 3" key="1">
    <citation type="submission" date="2024-01" db="EMBL/GenBank/DDBJ databases">
        <title>The genome of the rayed Mediterranean limpet Patella caerulea (Linnaeus, 1758).</title>
        <authorList>
            <person name="Anh-Thu Weber A."/>
            <person name="Halstead-Nussloch G."/>
        </authorList>
    </citation>
    <scope>NUCLEOTIDE SEQUENCE [LARGE SCALE GENOMIC DNA]</scope>
    <source>
        <strain evidence="2">AATW-2023a</strain>
        <tissue evidence="2">Whole specimen</tissue>
    </source>
</reference>
<organism evidence="2 3">
    <name type="scientific">Patella caerulea</name>
    <name type="common">Rayed Mediterranean limpet</name>
    <dbReference type="NCBI Taxonomy" id="87958"/>
    <lineage>
        <taxon>Eukaryota</taxon>
        <taxon>Metazoa</taxon>
        <taxon>Spiralia</taxon>
        <taxon>Lophotrochozoa</taxon>
        <taxon>Mollusca</taxon>
        <taxon>Gastropoda</taxon>
        <taxon>Patellogastropoda</taxon>
        <taxon>Patelloidea</taxon>
        <taxon>Patellidae</taxon>
        <taxon>Patella</taxon>
    </lineage>
</organism>
<dbReference type="AlphaFoldDB" id="A0AAN8JB56"/>
<evidence type="ECO:0000313" key="3">
    <source>
        <dbReference type="Proteomes" id="UP001347796"/>
    </source>
</evidence>
<comment type="caution">
    <text evidence="2">The sequence shown here is derived from an EMBL/GenBank/DDBJ whole genome shotgun (WGS) entry which is preliminary data.</text>
</comment>
<feature type="compositionally biased region" description="Acidic residues" evidence="1">
    <location>
        <begin position="33"/>
        <end position="52"/>
    </location>
</feature>
<dbReference type="EMBL" id="JAZGQO010000011">
    <property type="protein sequence ID" value="KAK6173620.1"/>
    <property type="molecule type" value="Genomic_DNA"/>
</dbReference>
<proteinExistence type="predicted"/>
<dbReference type="Proteomes" id="UP001347796">
    <property type="component" value="Unassembled WGS sequence"/>
</dbReference>
<accession>A0AAN8JB56</accession>
<evidence type="ECO:0000313" key="2">
    <source>
        <dbReference type="EMBL" id="KAK6173620.1"/>
    </source>
</evidence>